<dbReference type="Gene3D" id="3.30.1600.10">
    <property type="entry name" value="SIR2/SIRT2 'Small Domain"/>
    <property type="match status" value="1"/>
</dbReference>
<gene>
    <name evidence="5" type="ORF">POL58_19920</name>
</gene>
<dbReference type="InterPro" id="IPR026590">
    <property type="entry name" value="Ssirtuin_cat_dom"/>
</dbReference>
<sequence>MLPLPPSVLADEFDPATDPALRCSRCGAKLRPHGLFFDEYYTEPLYRSESALQAADEAALLLVVGTAGATTLPNLIARGAARAGAAIIDVNPDDDPFAELARALRRGRWVRDSAAAALPPIAARLIASARSA</sequence>
<dbReference type="PROSITE" id="PS50305">
    <property type="entry name" value="SIRTUIN"/>
    <property type="match status" value="1"/>
</dbReference>
<evidence type="ECO:0000313" key="6">
    <source>
        <dbReference type="Proteomes" id="UP001217838"/>
    </source>
</evidence>
<comment type="caution">
    <text evidence="5">The sequence shown here is derived from an EMBL/GenBank/DDBJ whole genome shotgun (WGS) entry which is preliminary data.</text>
</comment>
<dbReference type="SUPFAM" id="SSF52467">
    <property type="entry name" value="DHS-like NAD/FAD-binding domain"/>
    <property type="match status" value="1"/>
</dbReference>
<evidence type="ECO:0000256" key="1">
    <source>
        <dbReference type="ARBA" id="ARBA00022679"/>
    </source>
</evidence>
<reference evidence="5 6" key="1">
    <citation type="submission" date="2022-11" db="EMBL/GenBank/DDBJ databases">
        <title>Minimal conservation of predation-associated metabolite biosynthetic gene clusters underscores biosynthetic potential of Myxococcota including descriptions for ten novel species: Archangium lansinium sp. nov., Myxococcus landrumus sp. nov., Nannocystis bai.</title>
        <authorList>
            <person name="Ahearne A."/>
            <person name="Stevens C."/>
            <person name="Dowd S."/>
        </authorList>
    </citation>
    <scope>NUCLEOTIDE SEQUENCE [LARGE SCALE GENOMIC DNA]</scope>
    <source>
        <strain evidence="5 6">NCELM</strain>
    </source>
</reference>
<dbReference type="Proteomes" id="UP001217838">
    <property type="component" value="Unassembled WGS sequence"/>
</dbReference>
<keyword evidence="6" id="KW-1185">Reference proteome</keyword>
<dbReference type="Gene3D" id="3.40.50.1220">
    <property type="entry name" value="TPP-binding domain"/>
    <property type="match status" value="1"/>
</dbReference>
<comment type="caution">
    <text evidence="3">Lacks conserved residue(s) required for the propagation of feature annotation.</text>
</comment>
<keyword evidence="1" id="KW-0808">Transferase</keyword>
<evidence type="ECO:0000259" key="4">
    <source>
        <dbReference type="PROSITE" id="PS50305"/>
    </source>
</evidence>
<protein>
    <recommendedName>
        <fullName evidence="4">Deacetylase sirtuin-type domain-containing protein</fullName>
    </recommendedName>
</protein>
<dbReference type="EMBL" id="JAQNDN010000010">
    <property type="protein sequence ID" value="MDC0670030.1"/>
    <property type="molecule type" value="Genomic_DNA"/>
</dbReference>
<dbReference type="RefSeq" id="WP_271999840.1">
    <property type="nucleotide sequence ID" value="NZ_JAQNDN010000010.1"/>
</dbReference>
<evidence type="ECO:0000313" key="5">
    <source>
        <dbReference type="EMBL" id="MDC0670030.1"/>
    </source>
</evidence>
<feature type="domain" description="Deacetylase sirtuin-type" evidence="4">
    <location>
        <begin position="1"/>
        <end position="128"/>
    </location>
</feature>
<dbReference type="InterPro" id="IPR029035">
    <property type="entry name" value="DHS-like_NAD/FAD-binding_dom"/>
</dbReference>
<organism evidence="5 6">
    <name type="scientific">Nannocystis radixulma</name>
    <dbReference type="NCBI Taxonomy" id="2995305"/>
    <lineage>
        <taxon>Bacteria</taxon>
        <taxon>Pseudomonadati</taxon>
        <taxon>Myxococcota</taxon>
        <taxon>Polyangia</taxon>
        <taxon>Nannocystales</taxon>
        <taxon>Nannocystaceae</taxon>
        <taxon>Nannocystis</taxon>
    </lineage>
</organism>
<evidence type="ECO:0000256" key="3">
    <source>
        <dbReference type="PROSITE-ProRule" id="PRU00236"/>
    </source>
</evidence>
<proteinExistence type="predicted"/>
<keyword evidence="2" id="KW-0520">NAD</keyword>
<evidence type="ECO:0000256" key="2">
    <source>
        <dbReference type="ARBA" id="ARBA00023027"/>
    </source>
</evidence>
<accession>A0ABT5B8R5</accession>
<name>A0ABT5B8R5_9BACT</name>
<dbReference type="InterPro" id="IPR026591">
    <property type="entry name" value="Sirtuin_cat_small_dom_sf"/>
</dbReference>